<name>A0ACB7UL26_DIOAL</name>
<reference evidence="2" key="1">
    <citation type="journal article" date="2022" name="Nat. Commun.">
        <title>Chromosome evolution and the genetic basis of agronomically important traits in greater yam.</title>
        <authorList>
            <person name="Bredeson J.V."/>
            <person name="Lyons J.B."/>
            <person name="Oniyinde I.O."/>
            <person name="Okereke N.R."/>
            <person name="Kolade O."/>
            <person name="Nnabue I."/>
            <person name="Nwadili C.O."/>
            <person name="Hribova E."/>
            <person name="Parker M."/>
            <person name="Nwogha J."/>
            <person name="Shu S."/>
            <person name="Carlson J."/>
            <person name="Kariba R."/>
            <person name="Muthemba S."/>
            <person name="Knop K."/>
            <person name="Barton G.J."/>
            <person name="Sherwood A.V."/>
            <person name="Lopez-Montes A."/>
            <person name="Asiedu R."/>
            <person name="Jamnadass R."/>
            <person name="Muchugi A."/>
            <person name="Goodstein D."/>
            <person name="Egesi C.N."/>
            <person name="Featherston J."/>
            <person name="Asfaw A."/>
            <person name="Simpson G.G."/>
            <person name="Dolezel J."/>
            <person name="Hendre P.S."/>
            <person name="Van Deynze A."/>
            <person name="Kumar P.L."/>
            <person name="Obidiegwu J.E."/>
            <person name="Bhattacharjee R."/>
            <person name="Rokhsar D.S."/>
        </authorList>
    </citation>
    <scope>NUCLEOTIDE SEQUENCE [LARGE SCALE GENOMIC DNA]</scope>
    <source>
        <strain evidence="2">cv. TDa95/00328</strain>
    </source>
</reference>
<gene>
    <name evidence="1" type="ORF">IHE45_15G049200</name>
</gene>
<proteinExistence type="predicted"/>
<evidence type="ECO:0000313" key="1">
    <source>
        <dbReference type="EMBL" id="KAH7661219.1"/>
    </source>
</evidence>
<dbReference type="Proteomes" id="UP000827976">
    <property type="component" value="Chromosome 15"/>
</dbReference>
<accession>A0ACB7UL26</accession>
<comment type="caution">
    <text evidence="1">The sequence shown here is derived from an EMBL/GenBank/DDBJ whole genome shotgun (WGS) entry which is preliminary data.</text>
</comment>
<protein>
    <submittedName>
        <fullName evidence="1">Isopenicillin N synthase-like protein</fullName>
    </submittedName>
</protein>
<keyword evidence="2" id="KW-1185">Reference proteome</keyword>
<sequence length="135" mass="15789">MQCYVEKLMELDQIIHRMIMEKFGVEEHYDNFMKHTKNVLRMSSYDCTGPNEDEKDQQAAQDKPILFPIHTDPNLLTIIGQDQVGVEVQIKSGEWVRPSLSSFLVFPSESYEVKSTHEFYLFIVILCNEKTELEL</sequence>
<organism evidence="1 2">
    <name type="scientific">Dioscorea alata</name>
    <name type="common">Purple yam</name>
    <dbReference type="NCBI Taxonomy" id="55571"/>
    <lineage>
        <taxon>Eukaryota</taxon>
        <taxon>Viridiplantae</taxon>
        <taxon>Streptophyta</taxon>
        <taxon>Embryophyta</taxon>
        <taxon>Tracheophyta</taxon>
        <taxon>Spermatophyta</taxon>
        <taxon>Magnoliopsida</taxon>
        <taxon>Liliopsida</taxon>
        <taxon>Dioscoreales</taxon>
        <taxon>Dioscoreaceae</taxon>
        <taxon>Dioscorea</taxon>
    </lineage>
</organism>
<evidence type="ECO:0000313" key="2">
    <source>
        <dbReference type="Proteomes" id="UP000827976"/>
    </source>
</evidence>
<dbReference type="EMBL" id="CM037025">
    <property type="protein sequence ID" value="KAH7661219.1"/>
    <property type="molecule type" value="Genomic_DNA"/>
</dbReference>